<dbReference type="Pfam" id="PF12848">
    <property type="entry name" value="ABC_tran_Xtn"/>
    <property type="match status" value="1"/>
</dbReference>
<feature type="domain" description="ABC transporter" evidence="6">
    <location>
        <begin position="2"/>
        <end position="260"/>
    </location>
</feature>
<keyword evidence="7" id="KW-0808">Transferase</keyword>
<feature type="domain" description="ABC transporter" evidence="6">
    <location>
        <begin position="328"/>
        <end position="541"/>
    </location>
</feature>
<dbReference type="InterPro" id="IPR051309">
    <property type="entry name" value="ABCF_ATPase"/>
</dbReference>
<dbReference type="SUPFAM" id="SSF52540">
    <property type="entry name" value="P-loop containing nucleoside triphosphate hydrolases"/>
    <property type="match status" value="2"/>
</dbReference>
<dbReference type="Gene3D" id="3.40.50.300">
    <property type="entry name" value="P-loop containing nucleotide triphosphate hydrolases"/>
    <property type="match status" value="2"/>
</dbReference>
<reference evidence="7 8" key="1">
    <citation type="submission" date="2018-03" db="EMBL/GenBank/DDBJ databases">
        <title>Adhaeribacter sp. HMF7605 Genome sequencing and assembly.</title>
        <authorList>
            <person name="Kang H."/>
            <person name="Kang J."/>
            <person name="Cha I."/>
            <person name="Kim H."/>
            <person name="Joh K."/>
        </authorList>
    </citation>
    <scope>NUCLEOTIDE SEQUENCE [LARGE SCALE GENOMIC DNA]</scope>
    <source>
        <strain evidence="7 8">HMF7605</strain>
    </source>
</reference>
<dbReference type="PANTHER" id="PTHR42855">
    <property type="entry name" value="ABC TRANSPORTER ATP-BINDING SUBUNIT"/>
    <property type="match status" value="1"/>
</dbReference>
<dbReference type="CDD" id="cd03221">
    <property type="entry name" value="ABCF_EF-3"/>
    <property type="match status" value="2"/>
</dbReference>
<dbReference type="Proteomes" id="UP000240357">
    <property type="component" value="Unassembled WGS sequence"/>
</dbReference>
<evidence type="ECO:0000256" key="1">
    <source>
        <dbReference type="ARBA" id="ARBA00022737"/>
    </source>
</evidence>
<keyword evidence="3" id="KW-0067">ATP-binding</keyword>
<dbReference type="InterPro" id="IPR003439">
    <property type="entry name" value="ABC_transporter-like_ATP-bd"/>
</dbReference>
<dbReference type="PANTHER" id="PTHR42855:SF2">
    <property type="entry name" value="DRUG RESISTANCE ABC TRANSPORTER,ATP-BINDING PROTEIN"/>
    <property type="match status" value="1"/>
</dbReference>
<accession>A0A2T2YHZ6</accession>
<keyword evidence="1" id="KW-0677">Repeat</keyword>
<keyword evidence="2" id="KW-0547">Nucleotide-binding</keyword>
<dbReference type="GO" id="GO:0016887">
    <property type="term" value="F:ATP hydrolysis activity"/>
    <property type="evidence" value="ECO:0007669"/>
    <property type="project" value="InterPro"/>
</dbReference>
<evidence type="ECO:0000256" key="4">
    <source>
        <dbReference type="ARBA" id="ARBA00061551"/>
    </source>
</evidence>
<dbReference type="OrthoDB" id="1521973at2"/>
<dbReference type="RefSeq" id="WP_106931311.1">
    <property type="nucleotide sequence ID" value="NZ_PYFT01000001.1"/>
</dbReference>
<evidence type="ECO:0000313" key="8">
    <source>
        <dbReference type="Proteomes" id="UP000240357"/>
    </source>
</evidence>
<dbReference type="FunFam" id="3.40.50.300:FF:000070">
    <property type="entry name" value="Putative ABC transporter ATP-binding component"/>
    <property type="match status" value="1"/>
</dbReference>
<dbReference type="InterPro" id="IPR032781">
    <property type="entry name" value="ABC_tran_Xtn"/>
</dbReference>
<evidence type="ECO:0000256" key="5">
    <source>
        <dbReference type="ARBA" id="ARBA00074044"/>
    </source>
</evidence>
<dbReference type="GO" id="GO:0005524">
    <property type="term" value="F:ATP binding"/>
    <property type="evidence" value="ECO:0007669"/>
    <property type="project" value="UniProtKB-KW"/>
</dbReference>
<dbReference type="PROSITE" id="PS50893">
    <property type="entry name" value="ABC_TRANSPORTER_2"/>
    <property type="match status" value="2"/>
</dbReference>
<evidence type="ECO:0000259" key="6">
    <source>
        <dbReference type="PROSITE" id="PS50893"/>
    </source>
</evidence>
<gene>
    <name evidence="7" type="ORF">AHMF7605_17290</name>
</gene>
<proteinExistence type="inferred from homology"/>
<dbReference type="InterPro" id="IPR017871">
    <property type="entry name" value="ABC_transporter-like_CS"/>
</dbReference>
<sequence>MISVDSVSVEFNGAPLFSNVGFNINETDRIALMGKNGAGKSTLLKIIAGESKPTRGKVSAPKDAVIAYLPQHLLTEDDCTVFEEASKAFGKILAMKTEMDELNAQLETRTDYESEEYYAIIEQVSELSEKYYSVEEINFDAEVEKTLKGLGFTREDFLRSTREFSGGWRMRIELAKILLQQPDLILLDEPTNHLDIESIQWLEEFLVNNAKAVMVISHDKTFVDNITNRTIEVTMGRIYDYKVNYSQYLQLRQERREQQQRQFEDQQKEIAEIQGFIDRFKGTYSKTLQVQSRVKMLEKIELIEVDEVDTSHLNLKFPPAPRSGNYPVIVDHLTKKYGDHTVFQDASLTIERGQKVAFVGKNGEGKSTLVKAIMGEIEYEGKLHLGHNAMIGYFAQNQAALLDGELTVFQTIDQIAVGDVRTNIKNILGAFMFSGDTIEKKVKVLSGGEKTRLAMIKLLLQPVNLLILDEPTNHLDIKTKDILKDALKAFDGTLILVSHDRDFLDGLATKVFEFGNKRIKEHFEDINGFLRNKKMENLREIERTAKK</sequence>
<dbReference type="InterPro" id="IPR003593">
    <property type="entry name" value="AAA+_ATPase"/>
</dbReference>
<dbReference type="Pfam" id="PF00005">
    <property type="entry name" value="ABC_tran"/>
    <property type="match status" value="2"/>
</dbReference>
<dbReference type="InterPro" id="IPR027417">
    <property type="entry name" value="P-loop_NTPase"/>
</dbReference>
<organism evidence="7 8">
    <name type="scientific">Adhaeribacter arboris</name>
    <dbReference type="NCBI Taxonomy" id="2072846"/>
    <lineage>
        <taxon>Bacteria</taxon>
        <taxon>Pseudomonadati</taxon>
        <taxon>Bacteroidota</taxon>
        <taxon>Cytophagia</taxon>
        <taxon>Cytophagales</taxon>
        <taxon>Hymenobacteraceae</taxon>
        <taxon>Adhaeribacter</taxon>
    </lineage>
</organism>
<dbReference type="GO" id="GO:0016740">
    <property type="term" value="F:transferase activity"/>
    <property type="evidence" value="ECO:0007669"/>
    <property type="project" value="UniProtKB-KW"/>
</dbReference>
<dbReference type="SMART" id="SM00382">
    <property type="entry name" value="AAA"/>
    <property type="match status" value="2"/>
</dbReference>
<comment type="caution">
    <text evidence="7">The sequence shown here is derived from an EMBL/GenBank/DDBJ whole genome shotgun (WGS) entry which is preliminary data.</text>
</comment>
<dbReference type="PROSITE" id="PS00211">
    <property type="entry name" value="ABC_TRANSPORTER_1"/>
    <property type="match status" value="2"/>
</dbReference>
<evidence type="ECO:0000256" key="3">
    <source>
        <dbReference type="ARBA" id="ARBA00022840"/>
    </source>
</evidence>
<dbReference type="EMBL" id="PYFT01000001">
    <property type="protein sequence ID" value="PSR55133.1"/>
    <property type="molecule type" value="Genomic_DNA"/>
</dbReference>
<name>A0A2T2YHZ6_9BACT</name>
<evidence type="ECO:0000313" key="7">
    <source>
        <dbReference type="EMBL" id="PSR55133.1"/>
    </source>
</evidence>
<keyword evidence="8" id="KW-1185">Reference proteome</keyword>
<protein>
    <recommendedName>
        <fullName evidence="5">Probable ATP-binding protein YbiT</fullName>
    </recommendedName>
</protein>
<dbReference type="AlphaFoldDB" id="A0A2T2YHZ6"/>
<dbReference type="FunFam" id="3.40.50.300:FF:000011">
    <property type="entry name" value="Putative ABC transporter ATP-binding component"/>
    <property type="match status" value="1"/>
</dbReference>
<comment type="similarity">
    <text evidence="4">Belongs to the ABC transporter superfamily. ABCF family. YbiT subfamily.</text>
</comment>
<evidence type="ECO:0000256" key="2">
    <source>
        <dbReference type="ARBA" id="ARBA00022741"/>
    </source>
</evidence>